<dbReference type="InterPro" id="IPR023123">
    <property type="entry name" value="Tubulin_C"/>
</dbReference>
<evidence type="ECO:0000256" key="3">
    <source>
        <dbReference type="ARBA" id="ARBA00004138"/>
    </source>
</evidence>
<dbReference type="GO" id="GO:0005814">
    <property type="term" value="C:centriole"/>
    <property type="evidence" value="ECO:0007669"/>
    <property type="project" value="UniProtKB-SubCell"/>
</dbReference>
<evidence type="ECO:0000256" key="13">
    <source>
        <dbReference type="ARBA" id="ARBA00046149"/>
    </source>
</evidence>
<dbReference type="GO" id="GO:0005929">
    <property type="term" value="C:cilium"/>
    <property type="evidence" value="ECO:0007669"/>
    <property type="project" value="UniProtKB-SubCell"/>
</dbReference>
<keyword evidence="6 14" id="KW-0493">Microtubule</keyword>
<reference evidence="16 17" key="1">
    <citation type="journal article" date="2021" name="Elife">
        <title>Chloroplast acquisition without the gene transfer in kleptoplastic sea slugs, Plakobranchus ocellatus.</title>
        <authorList>
            <person name="Maeda T."/>
            <person name="Takahashi S."/>
            <person name="Yoshida T."/>
            <person name="Shimamura S."/>
            <person name="Takaki Y."/>
            <person name="Nagai Y."/>
            <person name="Toyoda A."/>
            <person name="Suzuki Y."/>
            <person name="Arimoto A."/>
            <person name="Ishii H."/>
            <person name="Satoh N."/>
            <person name="Nishiyama T."/>
            <person name="Hasebe M."/>
            <person name="Maruyama T."/>
            <person name="Minagawa J."/>
            <person name="Obokata J."/>
            <person name="Shigenobu S."/>
        </authorList>
    </citation>
    <scope>NUCLEOTIDE SEQUENCE [LARGE SCALE GENOMIC DNA]</scope>
</reference>
<accession>A0AAV3ZX39</accession>
<evidence type="ECO:0000256" key="2">
    <source>
        <dbReference type="ARBA" id="ARBA00004123"/>
    </source>
</evidence>
<evidence type="ECO:0000256" key="7">
    <source>
        <dbReference type="ARBA" id="ARBA00022741"/>
    </source>
</evidence>
<dbReference type="GO" id="GO:0007017">
    <property type="term" value="P:microtubule-based process"/>
    <property type="evidence" value="ECO:0007669"/>
    <property type="project" value="InterPro"/>
</dbReference>
<keyword evidence="9 14" id="KW-0342">GTP-binding</keyword>
<keyword evidence="17" id="KW-1185">Reference proteome</keyword>
<dbReference type="AlphaFoldDB" id="A0AAV3ZX39"/>
<dbReference type="SUPFAM" id="SSF52490">
    <property type="entry name" value="Tubulin nucleotide-binding domain-like"/>
    <property type="match status" value="1"/>
</dbReference>
<dbReference type="GO" id="GO:0005200">
    <property type="term" value="F:structural constituent of cytoskeleton"/>
    <property type="evidence" value="ECO:0007669"/>
    <property type="project" value="InterPro"/>
</dbReference>
<dbReference type="InterPro" id="IPR003008">
    <property type="entry name" value="Tubulin_FtsZ_GTPase"/>
</dbReference>
<evidence type="ECO:0000256" key="9">
    <source>
        <dbReference type="ARBA" id="ARBA00023134"/>
    </source>
</evidence>
<keyword evidence="11" id="KW-0966">Cell projection</keyword>
<evidence type="ECO:0000256" key="8">
    <source>
        <dbReference type="ARBA" id="ARBA00022794"/>
    </source>
</evidence>
<dbReference type="InterPro" id="IPR008280">
    <property type="entry name" value="Tub_FtsZ_C"/>
</dbReference>
<evidence type="ECO:0000256" key="4">
    <source>
        <dbReference type="ARBA" id="ARBA00009636"/>
    </source>
</evidence>
<evidence type="ECO:0000256" key="1">
    <source>
        <dbReference type="ARBA" id="ARBA00004114"/>
    </source>
</evidence>
<dbReference type="PROSITE" id="PS00227">
    <property type="entry name" value="TUBULIN"/>
    <property type="match status" value="1"/>
</dbReference>
<evidence type="ECO:0000256" key="10">
    <source>
        <dbReference type="ARBA" id="ARBA00023242"/>
    </source>
</evidence>
<evidence type="ECO:0000256" key="11">
    <source>
        <dbReference type="ARBA" id="ARBA00023273"/>
    </source>
</evidence>
<organism evidence="16 17">
    <name type="scientific">Plakobranchus ocellatus</name>
    <dbReference type="NCBI Taxonomy" id="259542"/>
    <lineage>
        <taxon>Eukaryota</taxon>
        <taxon>Metazoa</taxon>
        <taxon>Spiralia</taxon>
        <taxon>Lophotrochozoa</taxon>
        <taxon>Mollusca</taxon>
        <taxon>Gastropoda</taxon>
        <taxon>Heterobranchia</taxon>
        <taxon>Euthyneura</taxon>
        <taxon>Panpulmonata</taxon>
        <taxon>Sacoglossa</taxon>
        <taxon>Placobranchoidea</taxon>
        <taxon>Plakobranchidae</taxon>
        <taxon>Plakobranchus</taxon>
    </lineage>
</organism>
<evidence type="ECO:0000313" key="16">
    <source>
        <dbReference type="EMBL" id="GFN99422.1"/>
    </source>
</evidence>
<dbReference type="Pfam" id="PF00091">
    <property type="entry name" value="Tubulin"/>
    <property type="match status" value="1"/>
</dbReference>
<evidence type="ECO:0000256" key="12">
    <source>
        <dbReference type="ARBA" id="ARBA00030594"/>
    </source>
</evidence>
<dbReference type="CDD" id="cd02189">
    <property type="entry name" value="delta_zeta_tubulin-like"/>
    <property type="match status" value="1"/>
</dbReference>
<comment type="caution">
    <text evidence="16">The sequence shown here is derived from an EMBL/GenBank/DDBJ whole genome shotgun (WGS) entry which is preliminary data.</text>
</comment>
<dbReference type="Gene3D" id="3.40.50.1440">
    <property type="entry name" value="Tubulin/FtsZ, GTPase domain"/>
    <property type="match status" value="1"/>
</dbReference>
<evidence type="ECO:0000259" key="15">
    <source>
        <dbReference type="SMART" id="SM00864"/>
    </source>
</evidence>
<dbReference type="SUPFAM" id="SSF55307">
    <property type="entry name" value="Tubulin C-terminal domain-like"/>
    <property type="match status" value="1"/>
</dbReference>
<dbReference type="SMART" id="SM00864">
    <property type="entry name" value="Tubulin"/>
    <property type="match status" value="1"/>
</dbReference>
<comment type="function">
    <text evidence="13">Acts as a positive regulator of hedgehog signaling and regulates ciliary function.</text>
</comment>
<dbReference type="PANTHER" id="PTHR11588">
    <property type="entry name" value="TUBULIN"/>
    <property type="match status" value="1"/>
</dbReference>
<gene>
    <name evidence="16" type="ORF">PoB_002592800</name>
</gene>
<dbReference type="InterPro" id="IPR002967">
    <property type="entry name" value="Delta_tubulin"/>
</dbReference>
<dbReference type="PRINTS" id="PR01224">
    <property type="entry name" value="DELTATUBULIN"/>
</dbReference>
<dbReference type="InterPro" id="IPR000217">
    <property type="entry name" value="Tubulin"/>
</dbReference>
<evidence type="ECO:0000256" key="14">
    <source>
        <dbReference type="RuleBase" id="RU000352"/>
    </source>
</evidence>
<name>A0AAV3ZX39_9GAST</name>
<dbReference type="GO" id="GO:0030030">
    <property type="term" value="P:cell projection organization"/>
    <property type="evidence" value="ECO:0007669"/>
    <property type="project" value="UniProtKB-KW"/>
</dbReference>
<proteinExistence type="inferred from homology"/>
<dbReference type="GO" id="GO:0005525">
    <property type="term" value="F:GTP binding"/>
    <property type="evidence" value="ECO:0007669"/>
    <property type="project" value="UniProtKB-UniRule"/>
</dbReference>
<dbReference type="Gene3D" id="1.10.287.600">
    <property type="entry name" value="Helix hairpin bin"/>
    <property type="match status" value="1"/>
</dbReference>
<dbReference type="PRINTS" id="PR01161">
    <property type="entry name" value="TUBULIN"/>
</dbReference>
<comment type="subcellular location">
    <subcellularLocation>
        <location evidence="3">Cell projection</location>
        <location evidence="3">Cilium</location>
    </subcellularLocation>
    <subcellularLocation>
        <location evidence="1">Cytoplasm</location>
        <location evidence="1">Cytoskeleton</location>
        <location evidence="1">Microtubule organizing center</location>
        <location evidence="1">Centrosome</location>
        <location evidence="1">Centriole</location>
    </subcellularLocation>
    <subcellularLocation>
        <location evidence="2">Nucleus</location>
    </subcellularLocation>
</comment>
<dbReference type="EMBL" id="BLXT01003003">
    <property type="protein sequence ID" value="GFN99422.1"/>
    <property type="molecule type" value="Genomic_DNA"/>
</dbReference>
<comment type="similarity">
    <text evidence="4 14">Belongs to the tubulin family.</text>
</comment>
<protein>
    <recommendedName>
        <fullName evidence="5">Tubulin delta chain</fullName>
    </recommendedName>
    <alternativeName>
        <fullName evidence="12">Delta-tubulin</fullName>
    </alternativeName>
</protein>
<sequence length="452" mass="50553">MSVITLQLGQCGNQVGGQFFSTLTEDLSARSTGVNPKENKEYINTSTETFFVQSESHGRNGSLSLPKARAVLVDMETKAISQTMQQAKKSGKWAYSENQRFSQKKGSGNNWANGFCIHGPKSQDDVMNLICREAEKCDRLGGFISLLSLAGGTGSGVGAFITQSLRDEYPHSFILNQVVWPYNTGEVIVQNYNAMLTLSHLHDTADALIVMENDSLHKICTQLLNIKNVSFVDINRVIAHKLASVLQPSEAKEHSWTTACDLGFLLERLVSHPQYKLLTVKNIPQMSDVAKEFSVYQWPGLMRNLRQMLISDAPMEEGINWNIRPVQHRTETGHNCFNRSLATVLVLRGRDISNVDTSMFNDPAIYAPWVSPDLMSCVIRQPRLFCEYDQAAALVSNSQASVRPLDRILGKAWTMFSSRAYVHQYLKHGLTEEDFLDSFISLEKVVASYKGL</sequence>
<evidence type="ECO:0000313" key="17">
    <source>
        <dbReference type="Proteomes" id="UP000735302"/>
    </source>
</evidence>
<dbReference type="GO" id="GO:0005874">
    <property type="term" value="C:microtubule"/>
    <property type="evidence" value="ECO:0007669"/>
    <property type="project" value="UniProtKB-KW"/>
</dbReference>
<keyword evidence="10" id="KW-0539">Nucleus</keyword>
<dbReference type="Proteomes" id="UP000735302">
    <property type="component" value="Unassembled WGS sequence"/>
</dbReference>
<dbReference type="InterPro" id="IPR017975">
    <property type="entry name" value="Tubulin_CS"/>
</dbReference>
<keyword evidence="8" id="KW-0970">Cilium biogenesis/degradation</keyword>
<dbReference type="FunFam" id="3.40.50.1440:FF:000021">
    <property type="entry name" value="Tubulin delta chain"/>
    <property type="match status" value="1"/>
</dbReference>
<evidence type="ECO:0000256" key="6">
    <source>
        <dbReference type="ARBA" id="ARBA00022701"/>
    </source>
</evidence>
<dbReference type="GO" id="GO:0005634">
    <property type="term" value="C:nucleus"/>
    <property type="evidence" value="ECO:0007669"/>
    <property type="project" value="UniProtKB-SubCell"/>
</dbReference>
<keyword evidence="7 14" id="KW-0547">Nucleotide-binding</keyword>
<evidence type="ECO:0000256" key="5">
    <source>
        <dbReference type="ARBA" id="ARBA00014184"/>
    </source>
</evidence>
<dbReference type="InterPro" id="IPR036525">
    <property type="entry name" value="Tubulin/FtsZ_GTPase_sf"/>
</dbReference>
<feature type="domain" description="Tubulin/FtsZ GTPase" evidence="15">
    <location>
        <begin position="47"/>
        <end position="253"/>
    </location>
</feature>